<dbReference type="RefSeq" id="WP_073173890.1">
    <property type="nucleotide sequence ID" value="NZ_FQZE01000052.1"/>
</dbReference>
<dbReference type="STRING" id="1168035.SAMN05444280_15213"/>
<evidence type="ECO:0000256" key="1">
    <source>
        <dbReference type="SAM" id="Phobius"/>
    </source>
</evidence>
<proteinExistence type="predicted"/>
<keyword evidence="1" id="KW-0812">Transmembrane</keyword>
<reference evidence="2 3" key="1">
    <citation type="submission" date="2016-11" db="EMBL/GenBank/DDBJ databases">
        <authorList>
            <person name="Jaros S."/>
            <person name="Januszkiewicz K."/>
            <person name="Wedrychowicz H."/>
        </authorList>
    </citation>
    <scope>NUCLEOTIDE SEQUENCE [LARGE SCALE GENOMIC DNA]</scope>
    <source>
        <strain evidence="2 3">DSM 27063</strain>
    </source>
</reference>
<dbReference type="Proteomes" id="UP000184050">
    <property type="component" value="Unassembled WGS sequence"/>
</dbReference>
<gene>
    <name evidence="2" type="ORF">SAMN05444280_15213</name>
</gene>
<sequence length="259" mass="29803">MTTFKRIREVFYVLQDKESYFAEINSKQSNRLIFKQLLIICLFGFIYGLVMGSYHSALQALVAGLKMMVLFITTLLICFPSFFIIQQVLGSKMSFRKMVGIVLSGFVLASTITLSFVPVIIFFQITGNNYHFLQLLHVVVFIFAGFFGMKLILEALKFACDKKNVYPQIGVTVFKVWIVILAFVGIQLSWNLRPFLGDKNEDFKLFRKYQGNFYTAIVYSFDQLFSGQNAEEYDSNKTETNQPAAEQKDTADFSYFLED</sequence>
<name>A0A1M6P5E1_9BACT</name>
<evidence type="ECO:0000313" key="2">
    <source>
        <dbReference type="EMBL" id="SHK03187.1"/>
    </source>
</evidence>
<feature type="transmembrane region" description="Helical" evidence="1">
    <location>
        <begin position="131"/>
        <end position="153"/>
    </location>
</feature>
<evidence type="ECO:0008006" key="4">
    <source>
        <dbReference type="Google" id="ProtNLM"/>
    </source>
</evidence>
<evidence type="ECO:0000313" key="3">
    <source>
        <dbReference type="Proteomes" id="UP000184050"/>
    </source>
</evidence>
<keyword evidence="3" id="KW-1185">Reference proteome</keyword>
<dbReference type="EMBL" id="FQZE01000052">
    <property type="protein sequence ID" value="SHK03187.1"/>
    <property type="molecule type" value="Genomic_DNA"/>
</dbReference>
<feature type="transmembrane region" description="Helical" evidence="1">
    <location>
        <begin position="101"/>
        <end position="125"/>
    </location>
</feature>
<keyword evidence="1" id="KW-0472">Membrane</keyword>
<dbReference type="OrthoDB" id="257692at2"/>
<accession>A0A1M6P5E1</accession>
<feature type="transmembrane region" description="Helical" evidence="1">
    <location>
        <begin position="67"/>
        <end position="89"/>
    </location>
</feature>
<organism evidence="2 3">
    <name type="scientific">Tangfeifania diversioriginum</name>
    <dbReference type="NCBI Taxonomy" id="1168035"/>
    <lineage>
        <taxon>Bacteria</taxon>
        <taxon>Pseudomonadati</taxon>
        <taxon>Bacteroidota</taxon>
        <taxon>Bacteroidia</taxon>
        <taxon>Marinilabiliales</taxon>
        <taxon>Prolixibacteraceae</taxon>
        <taxon>Tangfeifania</taxon>
    </lineage>
</organism>
<keyword evidence="1" id="KW-1133">Transmembrane helix</keyword>
<dbReference type="AlphaFoldDB" id="A0A1M6P5E1"/>
<protein>
    <recommendedName>
        <fullName evidence="4">Actin-binding WH2 domain-containing protein</fullName>
    </recommendedName>
</protein>
<feature type="transmembrane region" description="Helical" evidence="1">
    <location>
        <begin position="165"/>
        <end position="190"/>
    </location>
</feature>
<feature type="transmembrane region" description="Helical" evidence="1">
    <location>
        <begin position="37"/>
        <end position="55"/>
    </location>
</feature>